<accession>A0AC34FPM4</accession>
<protein>
    <submittedName>
        <fullName evidence="2">Conserved oligomeric Golgi complex subunit 4</fullName>
    </submittedName>
</protein>
<evidence type="ECO:0000313" key="1">
    <source>
        <dbReference type="Proteomes" id="UP000887579"/>
    </source>
</evidence>
<proteinExistence type="predicted"/>
<dbReference type="WBParaSite" id="ES5_v2.g19234.t1">
    <property type="protein sequence ID" value="ES5_v2.g19234.t1"/>
    <property type="gene ID" value="ES5_v2.g19234"/>
</dbReference>
<organism evidence="1 2">
    <name type="scientific">Panagrolaimus sp. ES5</name>
    <dbReference type="NCBI Taxonomy" id="591445"/>
    <lineage>
        <taxon>Eukaryota</taxon>
        <taxon>Metazoa</taxon>
        <taxon>Ecdysozoa</taxon>
        <taxon>Nematoda</taxon>
        <taxon>Chromadorea</taxon>
        <taxon>Rhabditida</taxon>
        <taxon>Tylenchina</taxon>
        <taxon>Panagrolaimomorpha</taxon>
        <taxon>Panagrolaimoidea</taxon>
        <taxon>Panagrolaimidae</taxon>
        <taxon>Panagrolaimus</taxon>
    </lineage>
</organism>
<dbReference type="Proteomes" id="UP000887579">
    <property type="component" value="Unplaced"/>
</dbReference>
<reference evidence="2" key="1">
    <citation type="submission" date="2022-11" db="UniProtKB">
        <authorList>
            <consortium name="WormBaseParasite"/>
        </authorList>
    </citation>
    <scope>IDENTIFICATION</scope>
</reference>
<evidence type="ECO:0000313" key="2">
    <source>
        <dbReference type="WBParaSite" id="ES5_v2.g19234.t1"/>
    </source>
</evidence>
<name>A0AC34FPM4_9BILA</name>
<sequence length="886" mass="101199">MFLQNPFEFPRQQENDAKRTPEVAQFKASQKLLNPNHFNALLSSNARAPPVYRKMKNSDIFNNDFGYFGIRDRLDRRGPLEWRPKSVKTLAVEVGNDRSHESSNRIKKLRESIQTERDKQEQAMLEINKEISTSGLLDKDKLRAFDQALARLANRTETIELSAQSLASNLKSVSVLADSISSQVRELDVAKSRVVECLLRVNDLRDLRTCSENVVPAIANEDFEEACQYIHRFHTLEGIVAKMGTRFDLPGSGQSMKTSYETLQNAAADLKIIIETNFDAAVASGDTASMERFFKLFPLLNDHANGLQRFGAYLCRKIEKSCKDFFKIMESGGTDDTRRNVLYSDTMTMVLEEIAREVMEYQPLIDSYYGPDKLLYLMEIIQAECDKQSTLVLDAFIKNRQFEQRTKTVRDFLRGSQVAEKLDPIALDVLLSEITLIHTRAELYWRFLKRRLGEAPARPLSESGENPPKSPTFAEANFDDDDDELTEEERKDLQEKQKKARTDRTKKLDTVLNRSKLGMRMQEILGNYVMMEQYYMQESVSKALEMEDSEESSLTTSILDDVFFIVRKCIRRSITSSSVDCVCAMINNGMTLLETNYLDRLNAAIRAGYPSTGWTAEAYQHAQTAYNVLQHGKGFAEAGPDMQKKVFLAALNNIRASIQSIVTLKEGLMQDFETHFKQINATDKSKLENSLYQFDELSRKFEQMASIAVNKLSTAAFRPRLKAAAETYMDYSHELTEEQLTDFESVDPFIENFIGLLDEQIHKFEDVLLPENYEELLESVSVETAHQMERVIYKCGFNHLGGIQLDKEYRQLASYLTNIAGWKVREKCAKLSQIVNILSSDSVEEAVNFFKQLETSSSGILTMNELKKVLALRLDFTKDKVKSVKL</sequence>